<dbReference type="Proteomes" id="UP001642540">
    <property type="component" value="Unassembled WGS sequence"/>
</dbReference>
<comment type="caution">
    <text evidence="2">The sequence shown here is derived from an EMBL/GenBank/DDBJ whole genome shotgun (WGS) entry which is preliminary data.</text>
</comment>
<evidence type="ECO:0000313" key="3">
    <source>
        <dbReference type="Proteomes" id="UP001642540"/>
    </source>
</evidence>
<keyword evidence="3" id="KW-1185">Reference proteome</keyword>
<organism evidence="2 3">
    <name type="scientific">Orchesella dallaii</name>
    <dbReference type="NCBI Taxonomy" id="48710"/>
    <lineage>
        <taxon>Eukaryota</taxon>
        <taxon>Metazoa</taxon>
        <taxon>Ecdysozoa</taxon>
        <taxon>Arthropoda</taxon>
        <taxon>Hexapoda</taxon>
        <taxon>Collembola</taxon>
        <taxon>Entomobryomorpha</taxon>
        <taxon>Entomobryoidea</taxon>
        <taxon>Orchesellidae</taxon>
        <taxon>Orchesellinae</taxon>
        <taxon>Orchesella</taxon>
    </lineage>
</organism>
<reference evidence="2 3" key="1">
    <citation type="submission" date="2024-08" db="EMBL/GenBank/DDBJ databases">
        <authorList>
            <person name="Cucini C."/>
            <person name="Frati F."/>
        </authorList>
    </citation>
    <scope>NUCLEOTIDE SEQUENCE [LARGE SCALE GENOMIC DNA]</scope>
</reference>
<name>A0ABP1RUF2_9HEXA</name>
<accession>A0ABP1RUF2</accession>
<feature type="domain" description="BTB" evidence="1">
    <location>
        <begin position="249"/>
        <end position="317"/>
    </location>
</feature>
<dbReference type="SUPFAM" id="SSF54695">
    <property type="entry name" value="POZ domain"/>
    <property type="match status" value="1"/>
</dbReference>
<dbReference type="Gene3D" id="3.30.710.10">
    <property type="entry name" value="Potassium Channel Kv1.1, Chain A"/>
    <property type="match status" value="1"/>
</dbReference>
<protein>
    <recommendedName>
        <fullName evidence="1">BTB domain-containing protein</fullName>
    </recommendedName>
</protein>
<dbReference type="EMBL" id="CAXLJM020000109">
    <property type="protein sequence ID" value="CAL8135849.1"/>
    <property type="molecule type" value="Genomic_DNA"/>
</dbReference>
<dbReference type="InterPro" id="IPR011333">
    <property type="entry name" value="SKP1/BTB/POZ_sf"/>
</dbReference>
<dbReference type="InterPro" id="IPR000210">
    <property type="entry name" value="BTB/POZ_dom"/>
</dbReference>
<evidence type="ECO:0000259" key="1">
    <source>
        <dbReference type="PROSITE" id="PS50097"/>
    </source>
</evidence>
<dbReference type="CDD" id="cd18186">
    <property type="entry name" value="BTB_POZ_ZBTB_KLHL-like"/>
    <property type="match status" value="1"/>
</dbReference>
<gene>
    <name evidence="2" type="ORF">ODALV1_LOCUS26170</name>
</gene>
<sequence length="446" mass="51064">MATGVLTKTAYLLKKGPSTRSTDRVLLYSANVSSFTCFQDETYDDQQISLVSEAIRKSTELGINKPKIEMYSKYDTFYDTPRIYTNVSFPQEFEKALSSILQKPRISIKGTYRLVRQENVVPPRRFEIYPPPMLAPIFSRGMLPHLDAHEGASSRSHFLTCGPGNDSNRNRVIVDKEVEFSVEGLDLKENATYQGFNGIEHLAQCYKSGGITNVQMTYSVILEWNEFEIPDERFEASVLDKLFEGKPLADCVLEASNKVEFECHRNILGANSEVLLRMFENGMQESQTNRIKMEDMSEIAVKMMLDYMYGRNLNLEGRTDVEILELLKAAHKYNISKLELIISRFLWYKPMEWFTMDGVLALYFFAKNVDDLMDLVEKLKAVMKANTQELSASATYKEWMEVEPQMASQFVVQLLEPERRYANSEIEVGGGNEERLISVVVEGDIE</sequence>
<dbReference type="SMART" id="SM00225">
    <property type="entry name" value="BTB"/>
    <property type="match status" value="1"/>
</dbReference>
<evidence type="ECO:0000313" key="2">
    <source>
        <dbReference type="EMBL" id="CAL8135849.1"/>
    </source>
</evidence>
<dbReference type="Pfam" id="PF00651">
    <property type="entry name" value="BTB"/>
    <property type="match status" value="1"/>
</dbReference>
<dbReference type="PANTHER" id="PTHR24413">
    <property type="entry name" value="SPECKLE-TYPE POZ PROTEIN"/>
    <property type="match status" value="1"/>
</dbReference>
<proteinExistence type="predicted"/>
<dbReference type="PROSITE" id="PS50097">
    <property type="entry name" value="BTB"/>
    <property type="match status" value="1"/>
</dbReference>